<dbReference type="Gene3D" id="3.20.10.10">
    <property type="entry name" value="D-amino Acid Aminotransferase, subunit A, domain 2"/>
    <property type="match status" value="1"/>
</dbReference>
<reference evidence="4 5" key="1">
    <citation type="submission" date="2016-03" db="EMBL/GenBank/DDBJ databases">
        <authorList>
            <person name="Ploux O."/>
        </authorList>
    </citation>
    <scope>NUCLEOTIDE SEQUENCE [LARGE SCALE GENOMIC DNA]</scope>
    <source>
        <strain evidence="4 5">BER2</strain>
    </source>
</reference>
<sequence length="324" mass="36111">MSVAVLSPSEIQSKLQERAYAAQKTYLAMYSTWLGGITKEPGLMTVPIDDHLVHRGDGVFEAIKVVDGKAFLLQEHLERLELSAGKIGLKLPMPLDEMREVIFRTVQVASTKNAVLRLYISRGPGGFTTNPYECLASQMYLVVTAYTPYSEERYINGVRVGRSQIPPKDPWFATIKTCNYLQNVLMKKESVDRKLDFTIGVDPQGYLTESSTENIVMIDKNRTLVRPKLRQILKGTTMMRSFELAESLLAAGALTGIQEKDLTEMDLYEAQEVMMIGTTLDVLPVTEYEGKKIGTGKQGVVSAQLLQLLREDMKKGPKATPVPV</sequence>
<dbReference type="AlphaFoldDB" id="A0A150WHG9"/>
<dbReference type="GO" id="GO:0008652">
    <property type="term" value="P:amino acid biosynthetic process"/>
    <property type="evidence" value="ECO:0007669"/>
    <property type="project" value="UniProtKB-ARBA"/>
</dbReference>
<name>A0A150WHG9_BDEBC</name>
<dbReference type="InterPro" id="IPR036038">
    <property type="entry name" value="Aminotransferase-like"/>
</dbReference>
<dbReference type="Proteomes" id="UP000075391">
    <property type="component" value="Unassembled WGS sequence"/>
</dbReference>
<dbReference type="InterPro" id="IPR043132">
    <property type="entry name" value="BCAT-like_C"/>
</dbReference>
<evidence type="ECO:0000256" key="2">
    <source>
        <dbReference type="ARBA" id="ARBA00009320"/>
    </source>
</evidence>
<dbReference type="InterPro" id="IPR043131">
    <property type="entry name" value="BCAT-like_N"/>
</dbReference>
<dbReference type="GO" id="GO:0046394">
    <property type="term" value="P:carboxylic acid biosynthetic process"/>
    <property type="evidence" value="ECO:0007669"/>
    <property type="project" value="UniProtKB-ARBA"/>
</dbReference>
<evidence type="ECO:0000256" key="1">
    <source>
        <dbReference type="ARBA" id="ARBA00001933"/>
    </source>
</evidence>
<protein>
    <submittedName>
        <fullName evidence="4">Peptidase</fullName>
    </submittedName>
</protein>
<evidence type="ECO:0000256" key="3">
    <source>
        <dbReference type="ARBA" id="ARBA00022898"/>
    </source>
</evidence>
<evidence type="ECO:0000313" key="4">
    <source>
        <dbReference type="EMBL" id="KYG62509.1"/>
    </source>
</evidence>
<dbReference type="PANTHER" id="PTHR42743">
    <property type="entry name" value="AMINO-ACID AMINOTRANSFERASE"/>
    <property type="match status" value="1"/>
</dbReference>
<dbReference type="SUPFAM" id="SSF56752">
    <property type="entry name" value="D-aminoacid aminotransferase-like PLP-dependent enzymes"/>
    <property type="match status" value="1"/>
</dbReference>
<organism evidence="4 5">
    <name type="scientific">Bdellovibrio bacteriovorus</name>
    <dbReference type="NCBI Taxonomy" id="959"/>
    <lineage>
        <taxon>Bacteria</taxon>
        <taxon>Pseudomonadati</taxon>
        <taxon>Bdellovibrionota</taxon>
        <taxon>Bdellovibrionia</taxon>
        <taxon>Bdellovibrionales</taxon>
        <taxon>Pseudobdellovibrionaceae</taxon>
        <taxon>Bdellovibrio</taxon>
    </lineage>
</organism>
<dbReference type="GO" id="GO:0003824">
    <property type="term" value="F:catalytic activity"/>
    <property type="evidence" value="ECO:0007669"/>
    <property type="project" value="InterPro"/>
</dbReference>
<keyword evidence="3" id="KW-0663">Pyridoxal phosphate</keyword>
<dbReference type="OrthoDB" id="9805628at2"/>
<accession>A0A150WHG9</accession>
<dbReference type="RefSeq" id="WP_063243879.1">
    <property type="nucleotide sequence ID" value="NZ_LUKF01000015.1"/>
</dbReference>
<dbReference type="InterPro" id="IPR050571">
    <property type="entry name" value="Class-IV_PLP-Dep_Aminotrnsfr"/>
</dbReference>
<evidence type="ECO:0000313" key="5">
    <source>
        <dbReference type="Proteomes" id="UP000075391"/>
    </source>
</evidence>
<dbReference type="FunFam" id="3.20.10.10:FF:000002">
    <property type="entry name" value="D-alanine aminotransferase"/>
    <property type="match status" value="1"/>
</dbReference>
<dbReference type="Pfam" id="PF01063">
    <property type="entry name" value="Aminotran_4"/>
    <property type="match status" value="1"/>
</dbReference>
<dbReference type="InterPro" id="IPR001544">
    <property type="entry name" value="Aminotrans_IV"/>
</dbReference>
<dbReference type="Gene3D" id="3.30.470.10">
    <property type="match status" value="1"/>
</dbReference>
<dbReference type="CDD" id="cd00449">
    <property type="entry name" value="PLPDE_IV"/>
    <property type="match status" value="1"/>
</dbReference>
<comment type="similarity">
    <text evidence="2">Belongs to the class-IV pyridoxal-phosphate-dependent aminotransferase family.</text>
</comment>
<comment type="cofactor">
    <cofactor evidence="1">
        <name>pyridoxal 5'-phosphate</name>
        <dbReference type="ChEBI" id="CHEBI:597326"/>
    </cofactor>
</comment>
<dbReference type="EMBL" id="LUKF01000015">
    <property type="protein sequence ID" value="KYG62509.1"/>
    <property type="molecule type" value="Genomic_DNA"/>
</dbReference>
<dbReference type="PANTHER" id="PTHR42743:SF22">
    <property type="entry name" value="D-AMINO-ACID TRANSAMINASE, CHLOROPLASTIC"/>
    <property type="match status" value="1"/>
</dbReference>
<gene>
    <name evidence="4" type="ORF">AZI85_05735</name>
</gene>
<comment type="caution">
    <text evidence="4">The sequence shown here is derived from an EMBL/GenBank/DDBJ whole genome shotgun (WGS) entry which is preliminary data.</text>
</comment>
<proteinExistence type="inferred from homology"/>